<accession>A0A0F8VYK6</accession>
<feature type="non-terminal residue" evidence="1">
    <location>
        <position position="65"/>
    </location>
</feature>
<name>A0A0F8VYK6_9ZZZZ</name>
<gene>
    <name evidence="1" type="ORF">LCGC14_3135060</name>
</gene>
<organism evidence="1">
    <name type="scientific">marine sediment metagenome</name>
    <dbReference type="NCBI Taxonomy" id="412755"/>
    <lineage>
        <taxon>unclassified sequences</taxon>
        <taxon>metagenomes</taxon>
        <taxon>ecological metagenomes</taxon>
    </lineage>
</organism>
<sequence length="65" mass="7111">MSFIKDALSTVGRLTGISTVKDAVETVMGAIKGDPDLEKAIAEIELQRENSIRDLYKAEVQSDDK</sequence>
<protein>
    <submittedName>
        <fullName evidence="1">Uncharacterized protein</fullName>
    </submittedName>
</protein>
<comment type="caution">
    <text evidence="1">The sequence shown here is derived from an EMBL/GenBank/DDBJ whole genome shotgun (WGS) entry which is preliminary data.</text>
</comment>
<evidence type="ECO:0000313" key="1">
    <source>
        <dbReference type="EMBL" id="KKK49438.1"/>
    </source>
</evidence>
<dbReference type="AlphaFoldDB" id="A0A0F8VYK6"/>
<proteinExistence type="predicted"/>
<dbReference type="EMBL" id="LAZR01068542">
    <property type="protein sequence ID" value="KKK49438.1"/>
    <property type="molecule type" value="Genomic_DNA"/>
</dbReference>
<reference evidence="1" key="1">
    <citation type="journal article" date="2015" name="Nature">
        <title>Complex archaea that bridge the gap between prokaryotes and eukaryotes.</title>
        <authorList>
            <person name="Spang A."/>
            <person name="Saw J.H."/>
            <person name="Jorgensen S.L."/>
            <person name="Zaremba-Niedzwiedzka K."/>
            <person name="Martijn J."/>
            <person name="Lind A.E."/>
            <person name="van Eijk R."/>
            <person name="Schleper C."/>
            <person name="Guy L."/>
            <person name="Ettema T.J."/>
        </authorList>
    </citation>
    <scope>NUCLEOTIDE SEQUENCE</scope>
</reference>